<name>A0A2G9G2K4_9LAMI</name>
<dbReference type="NCBIfam" id="TIGR01571">
    <property type="entry name" value="A_thal_Cys_rich"/>
    <property type="match status" value="1"/>
</dbReference>
<accession>A0A2G9G2K4</accession>
<protein>
    <submittedName>
        <fullName evidence="3">Uncharacterized protein</fullName>
    </submittedName>
</protein>
<dbReference type="OrthoDB" id="872607at2759"/>
<keyword evidence="2" id="KW-0812">Transmembrane</keyword>
<evidence type="ECO:0000313" key="3">
    <source>
        <dbReference type="EMBL" id="PIM99543.1"/>
    </source>
</evidence>
<dbReference type="AlphaFoldDB" id="A0A2G9G2K4"/>
<evidence type="ECO:0000256" key="2">
    <source>
        <dbReference type="SAM" id="Phobius"/>
    </source>
</evidence>
<proteinExistence type="predicted"/>
<keyword evidence="2" id="KW-0472">Membrane</keyword>
<dbReference type="PANTHER" id="PTHR15907">
    <property type="entry name" value="DUF614 FAMILY PROTEIN-RELATED"/>
    <property type="match status" value="1"/>
</dbReference>
<comment type="caution">
    <text evidence="3">The sequence shown here is derived from an EMBL/GenBank/DDBJ whole genome shotgun (WGS) entry which is preliminary data.</text>
</comment>
<dbReference type="EMBL" id="NKXS01007532">
    <property type="protein sequence ID" value="PIM99543.1"/>
    <property type="molecule type" value="Genomic_DNA"/>
</dbReference>
<dbReference type="Pfam" id="PF04749">
    <property type="entry name" value="PLAC8"/>
    <property type="match status" value="1"/>
</dbReference>
<keyword evidence="4" id="KW-1185">Reference proteome</keyword>
<feature type="region of interest" description="Disordered" evidence="1">
    <location>
        <begin position="1"/>
        <end position="20"/>
    </location>
</feature>
<keyword evidence="2" id="KW-1133">Transmembrane helix</keyword>
<dbReference type="Proteomes" id="UP000231279">
    <property type="component" value="Unassembled WGS sequence"/>
</dbReference>
<gene>
    <name evidence="3" type="ORF">CDL12_27961</name>
</gene>
<reference evidence="4" key="1">
    <citation type="journal article" date="2018" name="Gigascience">
        <title>Genome assembly of the Pink Ipe (Handroanthus impetiginosus, Bignoniaceae), a highly valued, ecologically keystone Neotropical timber forest tree.</title>
        <authorList>
            <person name="Silva-Junior O.B."/>
            <person name="Grattapaglia D."/>
            <person name="Novaes E."/>
            <person name="Collevatti R.G."/>
        </authorList>
    </citation>
    <scope>NUCLEOTIDE SEQUENCE [LARGE SCALE GENOMIC DNA]</scope>
    <source>
        <strain evidence="4">cv. UFG-1</strain>
    </source>
</reference>
<feature type="transmembrane region" description="Helical" evidence="2">
    <location>
        <begin position="102"/>
        <end position="121"/>
    </location>
</feature>
<dbReference type="STRING" id="429701.A0A2G9G2K4"/>
<sequence length="192" mass="20968">MAPENSPPPTAPPLYGAEPPPAIAIGIPTAAPPSNYHFMDNRQAPPPAVQVRGGVPGPWSTGLCDCFSDVPNCCITWWCPCITFGQIAEIVDRGSTSCGVSAVLYALIAYITLAPCIYSCFYRSKMRKQYMLPETPCADCLVHCCCEFCALCQEYRELKHRGFNMYAGWQGNVEQQNQGVTMAPFVQGGMTR</sequence>
<organism evidence="3 4">
    <name type="scientific">Handroanthus impetiginosus</name>
    <dbReference type="NCBI Taxonomy" id="429701"/>
    <lineage>
        <taxon>Eukaryota</taxon>
        <taxon>Viridiplantae</taxon>
        <taxon>Streptophyta</taxon>
        <taxon>Embryophyta</taxon>
        <taxon>Tracheophyta</taxon>
        <taxon>Spermatophyta</taxon>
        <taxon>Magnoliopsida</taxon>
        <taxon>eudicotyledons</taxon>
        <taxon>Gunneridae</taxon>
        <taxon>Pentapetalae</taxon>
        <taxon>asterids</taxon>
        <taxon>lamiids</taxon>
        <taxon>Lamiales</taxon>
        <taxon>Bignoniaceae</taxon>
        <taxon>Crescentiina</taxon>
        <taxon>Tabebuia alliance</taxon>
        <taxon>Handroanthus</taxon>
    </lineage>
</organism>
<evidence type="ECO:0000256" key="1">
    <source>
        <dbReference type="SAM" id="MobiDB-lite"/>
    </source>
</evidence>
<evidence type="ECO:0000313" key="4">
    <source>
        <dbReference type="Proteomes" id="UP000231279"/>
    </source>
</evidence>
<dbReference type="InterPro" id="IPR006461">
    <property type="entry name" value="PLAC_motif_containing"/>
</dbReference>